<keyword evidence="6" id="KW-0136">Cellulose degradation</keyword>
<keyword evidence="15" id="KW-1185">Reference proteome</keyword>
<feature type="signal peptide" evidence="12">
    <location>
        <begin position="1"/>
        <end position="16"/>
    </location>
</feature>
<dbReference type="InterPro" id="IPR017853">
    <property type="entry name" value="GH"/>
</dbReference>
<dbReference type="Pfam" id="PF00933">
    <property type="entry name" value="Glyco_hydro_3"/>
    <property type="match status" value="1"/>
</dbReference>
<evidence type="ECO:0000256" key="12">
    <source>
        <dbReference type="SAM" id="SignalP"/>
    </source>
</evidence>
<dbReference type="Proteomes" id="UP000266188">
    <property type="component" value="Unassembled WGS sequence"/>
</dbReference>
<dbReference type="SMART" id="SM01217">
    <property type="entry name" value="Fn3_like"/>
    <property type="match status" value="1"/>
</dbReference>
<dbReference type="EMBL" id="MVGC01000028">
    <property type="protein sequence ID" value="RJE26157.1"/>
    <property type="molecule type" value="Genomic_DNA"/>
</dbReference>
<evidence type="ECO:0000256" key="2">
    <source>
        <dbReference type="ARBA" id="ARBA00004987"/>
    </source>
</evidence>
<evidence type="ECO:0000256" key="7">
    <source>
        <dbReference type="ARBA" id="ARBA00023180"/>
    </source>
</evidence>
<proteinExistence type="inferred from homology"/>
<dbReference type="InterPro" id="IPR026891">
    <property type="entry name" value="Fn3-like"/>
</dbReference>
<dbReference type="InterPro" id="IPR013783">
    <property type="entry name" value="Ig-like_fold"/>
</dbReference>
<evidence type="ECO:0000256" key="8">
    <source>
        <dbReference type="ARBA" id="ARBA00023277"/>
    </source>
</evidence>
<evidence type="ECO:0000256" key="11">
    <source>
        <dbReference type="SAM" id="MobiDB-lite"/>
    </source>
</evidence>
<evidence type="ECO:0000256" key="3">
    <source>
        <dbReference type="ARBA" id="ARBA00005336"/>
    </source>
</evidence>
<protein>
    <recommendedName>
        <fullName evidence="4">beta-glucosidase</fullName>
        <ecNumber evidence="4">3.2.1.21</ecNumber>
    </recommendedName>
</protein>
<evidence type="ECO:0000259" key="13">
    <source>
        <dbReference type="SMART" id="SM01217"/>
    </source>
</evidence>
<feature type="chain" id="PRO_5017372751" description="beta-glucosidase" evidence="12">
    <location>
        <begin position="17"/>
        <end position="846"/>
    </location>
</feature>
<organism evidence="14 15">
    <name type="scientific">Aspergillus sclerotialis</name>
    <dbReference type="NCBI Taxonomy" id="2070753"/>
    <lineage>
        <taxon>Eukaryota</taxon>
        <taxon>Fungi</taxon>
        <taxon>Dikarya</taxon>
        <taxon>Ascomycota</taxon>
        <taxon>Pezizomycotina</taxon>
        <taxon>Eurotiomycetes</taxon>
        <taxon>Eurotiomycetidae</taxon>
        <taxon>Eurotiales</taxon>
        <taxon>Aspergillaceae</taxon>
        <taxon>Aspergillus</taxon>
        <taxon>Aspergillus subgen. Polypaecilum</taxon>
    </lineage>
</organism>
<evidence type="ECO:0000313" key="15">
    <source>
        <dbReference type="Proteomes" id="UP000266188"/>
    </source>
</evidence>
<dbReference type="OrthoDB" id="416222at2759"/>
<evidence type="ECO:0000256" key="6">
    <source>
        <dbReference type="ARBA" id="ARBA00023001"/>
    </source>
</evidence>
<comment type="caution">
    <text evidence="14">The sequence shown here is derived from an EMBL/GenBank/DDBJ whole genome shotgun (WGS) entry which is preliminary data.</text>
</comment>
<dbReference type="InterPro" id="IPR002772">
    <property type="entry name" value="Glyco_hydro_3_C"/>
</dbReference>
<dbReference type="GO" id="GO:0030245">
    <property type="term" value="P:cellulose catabolic process"/>
    <property type="evidence" value="ECO:0007669"/>
    <property type="project" value="UniProtKB-KW"/>
</dbReference>
<dbReference type="Pfam" id="PF01915">
    <property type="entry name" value="Glyco_hydro_3_C"/>
    <property type="match status" value="1"/>
</dbReference>
<dbReference type="InterPro" id="IPR036881">
    <property type="entry name" value="Glyco_hydro_3_C_sf"/>
</dbReference>
<reference evidence="15" key="1">
    <citation type="submission" date="2017-02" db="EMBL/GenBank/DDBJ databases">
        <authorList>
            <person name="Tafer H."/>
            <person name="Lopandic K."/>
        </authorList>
    </citation>
    <scope>NUCLEOTIDE SEQUENCE [LARGE SCALE GENOMIC DNA]</scope>
    <source>
        <strain evidence="15">CBS 366.77</strain>
    </source>
</reference>
<dbReference type="SUPFAM" id="SSF52279">
    <property type="entry name" value="Beta-D-glucan exohydrolase, C-terminal domain"/>
    <property type="match status" value="1"/>
</dbReference>
<feature type="compositionally biased region" description="Low complexity" evidence="11">
    <location>
        <begin position="818"/>
        <end position="836"/>
    </location>
</feature>
<dbReference type="PANTHER" id="PTHR42715">
    <property type="entry name" value="BETA-GLUCOSIDASE"/>
    <property type="match status" value="1"/>
</dbReference>
<comment type="similarity">
    <text evidence="3">Belongs to the glycosyl hydrolase 3 family.</text>
</comment>
<evidence type="ECO:0000256" key="5">
    <source>
        <dbReference type="ARBA" id="ARBA00022801"/>
    </source>
</evidence>
<evidence type="ECO:0000256" key="1">
    <source>
        <dbReference type="ARBA" id="ARBA00000448"/>
    </source>
</evidence>
<keyword evidence="5" id="KW-0378">Hydrolase</keyword>
<dbReference type="EC" id="3.2.1.21" evidence="4"/>
<dbReference type="FunFam" id="3.20.20.300:FF:000002">
    <property type="entry name" value="Probable beta-glucosidase"/>
    <property type="match status" value="1"/>
</dbReference>
<keyword evidence="8" id="KW-0119">Carbohydrate metabolism</keyword>
<feature type="domain" description="Fibronectin type III-like" evidence="13">
    <location>
        <begin position="729"/>
        <end position="799"/>
    </location>
</feature>
<name>A0A3A2ZXT3_9EURO</name>
<dbReference type="Gene3D" id="3.40.50.1700">
    <property type="entry name" value="Glycoside hydrolase family 3 C-terminal domain"/>
    <property type="match status" value="1"/>
</dbReference>
<dbReference type="SUPFAM" id="SSF51445">
    <property type="entry name" value="(Trans)glycosidases"/>
    <property type="match status" value="1"/>
</dbReference>
<comment type="catalytic activity">
    <reaction evidence="1">
        <text>Hydrolysis of terminal, non-reducing beta-D-glucosyl residues with release of beta-D-glucose.</text>
        <dbReference type="EC" id="3.2.1.21"/>
    </reaction>
</comment>
<dbReference type="GO" id="GO:0008422">
    <property type="term" value="F:beta-glucosidase activity"/>
    <property type="evidence" value="ECO:0007669"/>
    <property type="project" value="UniProtKB-EC"/>
</dbReference>
<keyword evidence="7" id="KW-0325">Glycoprotein</keyword>
<dbReference type="InterPro" id="IPR001764">
    <property type="entry name" value="Glyco_hydro_3_N"/>
</dbReference>
<dbReference type="FunFam" id="3.40.50.1700:FF:000003">
    <property type="entry name" value="Probable beta-glucosidase"/>
    <property type="match status" value="1"/>
</dbReference>
<comment type="pathway">
    <text evidence="2">Glycan metabolism; cellulose degradation.</text>
</comment>
<evidence type="ECO:0000256" key="9">
    <source>
        <dbReference type="ARBA" id="ARBA00023295"/>
    </source>
</evidence>
<dbReference type="PRINTS" id="PR00133">
    <property type="entry name" value="GLHYDRLASE3"/>
</dbReference>
<evidence type="ECO:0000313" key="14">
    <source>
        <dbReference type="EMBL" id="RJE26157.1"/>
    </source>
</evidence>
<dbReference type="InterPro" id="IPR036962">
    <property type="entry name" value="Glyco_hydro_3_N_sf"/>
</dbReference>
<evidence type="ECO:0000256" key="10">
    <source>
        <dbReference type="ARBA" id="ARBA00023326"/>
    </source>
</evidence>
<keyword evidence="9" id="KW-0326">Glycosidase</keyword>
<keyword evidence="12" id="KW-0732">Signal</keyword>
<dbReference type="InterPro" id="IPR050288">
    <property type="entry name" value="Cellulose_deg_GH3"/>
</dbReference>
<dbReference type="Gene3D" id="3.20.20.300">
    <property type="entry name" value="Glycoside hydrolase, family 3, N-terminal domain"/>
    <property type="match status" value="1"/>
</dbReference>
<sequence length="846" mass="92465">MILPTWLLLLSGTALADYYNPPISDGYGNWSAAYEKARHFVCQLTLTEKVNFTTGVGTGQTVGYSNSIIPRIGFRGLAGDDGPTGVRGADYTSALASGMNLAMTWDRQLIYEQNYINGAEHKAKGANSVAAPVVGPLGHAPAGGRNFEGFSPDPYLSGIAFGEAVRGTQDAGAIAEGKHYLLYEQEHFREIVEWNVWLAEEPNITDPYSSNVDDRTLHELYLWPWYDGVKNHMGAVMCSYNQANNTHACESDRLLNQLLKGELGFQGYVSSDDGSQFSGVASALGGMDVTGPGETSPNGISGLGESYWGPNLTLAVLNGSVPEWRLDDMVTRVMASYYYLGQDKDYPELNFASGNFDTYGYEYPEAELGWRKINLHLDVRDNHAETIRKVGSNSAVLLKNSKNTLPLKKPKQIAVIGEDAGPNKYGPNGCSDRACNEGTMAMGWGSGSTNFPYLVDPLSAIQQRALKDRTVVQYVLDNWAKDQIGDVSWQAEVCLTFVSAISGEGYLEVDNNFGDRNNLTAWKDGDAVVKQVAANCSETVVVIHAPGPILMEEWIDLPNVTAVIFAGLPGQESGNGLVDVLYGDVNPSGKLPWSVGRKREDYGTDVLYKANGPVPQLDFSEGLFIDYRYVDKNNIKPRFEFGFGLSYTTFDYHGLRINAVPAVPTASISPSQAMRTTNPSICPHTSLNPSDYTFPTRCTPTRGGDPKLWDVVYRVRTTVTNTGSVAGQEVAQLYLDLGNGTPPRQLRGFQKVMIQPGEHKEVEFELRRRDVSIWDVVKQQWVEVTKLGTDIKVFVGSSSRDVKLRGVIPATGKAPSMISSMVPSSSSRMSSVVPSSRFKVTPTPTH</sequence>
<evidence type="ECO:0000256" key="4">
    <source>
        <dbReference type="ARBA" id="ARBA00012744"/>
    </source>
</evidence>
<dbReference type="Gene3D" id="2.60.40.10">
    <property type="entry name" value="Immunoglobulins"/>
    <property type="match status" value="1"/>
</dbReference>
<feature type="region of interest" description="Disordered" evidence="11">
    <location>
        <begin position="818"/>
        <end position="846"/>
    </location>
</feature>
<dbReference type="Pfam" id="PF14310">
    <property type="entry name" value="Fn3-like"/>
    <property type="match status" value="1"/>
</dbReference>
<accession>A0A3A2ZXT3</accession>
<dbReference type="PANTHER" id="PTHR42715:SF29">
    <property type="entry name" value="BETA-GLUCOSIDASE A-RELATED"/>
    <property type="match status" value="1"/>
</dbReference>
<keyword evidence="10" id="KW-0624">Polysaccharide degradation</keyword>
<dbReference type="AlphaFoldDB" id="A0A3A2ZXT3"/>
<gene>
    <name evidence="14" type="ORF">PHISCL_01507</name>
</gene>